<evidence type="ECO:0000313" key="1">
    <source>
        <dbReference type="EMBL" id="KAE9618977.1"/>
    </source>
</evidence>
<proteinExistence type="predicted"/>
<dbReference type="AlphaFoldDB" id="A0A6A4QZ38"/>
<name>A0A6A4QZ38_LUPAL</name>
<sequence length="51" mass="5706">MIVLSLVWMMGTIKKTFFIDGVNVLRYGKIQVGLDGLQSSRESSGFRLSLI</sequence>
<protein>
    <submittedName>
        <fullName evidence="1">Uncharacterized protein</fullName>
    </submittedName>
</protein>
<accession>A0A6A4QZ38</accession>
<dbReference type="Proteomes" id="UP000447434">
    <property type="component" value="Chromosome 2"/>
</dbReference>
<gene>
    <name evidence="1" type="ORF">Lalb_Chr02g0148351</name>
</gene>
<comment type="caution">
    <text evidence="1">The sequence shown here is derived from an EMBL/GenBank/DDBJ whole genome shotgun (WGS) entry which is preliminary data.</text>
</comment>
<organism evidence="1 2">
    <name type="scientific">Lupinus albus</name>
    <name type="common">White lupine</name>
    <name type="synonym">Lupinus termis</name>
    <dbReference type="NCBI Taxonomy" id="3870"/>
    <lineage>
        <taxon>Eukaryota</taxon>
        <taxon>Viridiplantae</taxon>
        <taxon>Streptophyta</taxon>
        <taxon>Embryophyta</taxon>
        <taxon>Tracheophyta</taxon>
        <taxon>Spermatophyta</taxon>
        <taxon>Magnoliopsida</taxon>
        <taxon>eudicotyledons</taxon>
        <taxon>Gunneridae</taxon>
        <taxon>Pentapetalae</taxon>
        <taxon>rosids</taxon>
        <taxon>fabids</taxon>
        <taxon>Fabales</taxon>
        <taxon>Fabaceae</taxon>
        <taxon>Papilionoideae</taxon>
        <taxon>50 kb inversion clade</taxon>
        <taxon>genistoids sensu lato</taxon>
        <taxon>core genistoids</taxon>
        <taxon>Genisteae</taxon>
        <taxon>Lupinus</taxon>
    </lineage>
</organism>
<reference evidence="2" key="1">
    <citation type="journal article" date="2020" name="Nat. Commun.">
        <title>Genome sequence of the cluster root forming white lupin.</title>
        <authorList>
            <person name="Hufnagel B."/>
            <person name="Marques A."/>
            <person name="Soriano A."/>
            <person name="Marques L."/>
            <person name="Divol F."/>
            <person name="Doumas P."/>
            <person name="Sallet E."/>
            <person name="Mancinotti D."/>
            <person name="Carrere S."/>
            <person name="Marande W."/>
            <person name="Arribat S."/>
            <person name="Keller J."/>
            <person name="Huneau C."/>
            <person name="Blein T."/>
            <person name="Aime D."/>
            <person name="Laguerre M."/>
            <person name="Taylor J."/>
            <person name="Schubert V."/>
            <person name="Nelson M."/>
            <person name="Geu-Flores F."/>
            <person name="Crespi M."/>
            <person name="Gallardo-Guerrero K."/>
            <person name="Delaux P.-M."/>
            <person name="Salse J."/>
            <person name="Berges H."/>
            <person name="Guyot R."/>
            <person name="Gouzy J."/>
            <person name="Peret B."/>
        </authorList>
    </citation>
    <scope>NUCLEOTIDE SEQUENCE [LARGE SCALE GENOMIC DNA]</scope>
    <source>
        <strain evidence="2">cv. Amiga</strain>
    </source>
</reference>
<dbReference type="EMBL" id="WOCE01000002">
    <property type="protein sequence ID" value="KAE9618977.1"/>
    <property type="molecule type" value="Genomic_DNA"/>
</dbReference>
<keyword evidence="2" id="KW-1185">Reference proteome</keyword>
<evidence type="ECO:0000313" key="2">
    <source>
        <dbReference type="Proteomes" id="UP000447434"/>
    </source>
</evidence>